<keyword evidence="2" id="KW-0716">Sensory transduction</keyword>
<dbReference type="InterPro" id="IPR052994">
    <property type="entry name" value="Tiny_macrocysts_regulators"/>
</dbReference>
<dbReference type="Pfam" id="PF13188">
    <property type="entry name" value="PAS_8"/>
    <property type="match status" value="1"/>
</dbReference>
<dbReference type="SUPFAM" id="SSF55785">
    <property type="entry name" value="PYP-like sensor domain (PAS domain)"/>
    <property type="match status" value="2"/>
</dbReference>
<dbReference type="Proteomes" id="UP000815325">
    <property type="component" value="Unassembled WGS sequence"/>
</dbReference>
<feature type="domain" description="PAS" evidence="3">
    <location>
        <begin position="308"/>
        <end position="347"/>
    </location>
</feature>
<dbReference type="InterPro" id="IPR035965">
    <property type="entry name" value="PAS-like_dom_sf"/>
</dbReference>
<dbReference type="Gene3D" id="3.30.450.20">
    <property type="entry name" value="PAS domain"/>
    <property type="match status" value="1"/>
</dbReference>
<accession>A0ABQ7H3K2</accession>
<keyword evidence="1" id="KW-0157">Chromophore</keyword>
<dbReference type="EMBL" id="MU069486">
    <property type="protein sequence ID" value="KAF5841393.1"/>
    <property type="molecule type" value="Genomic_DNA"/>
</dbReference>
<evidence type="ECO:0000256" key="2">
    <source>
        <dbReference type="ARBA" id="ARBA00022606"/>
    </source>
</evidence>
<dbReference type="Pfam" id="PF13426">
    <property type="entry name" value="PAS_9"/>
    <property type="match status" value="1"/>
</dbReference>
<keyword evidence="1" id="KW-0675">Receptor</keyword>
<reference evidence="4" key="1">
    <citation type="submission" date="2017-08" db="EMBL/GenBank/DDBJ databases">
        <authorList>
            <person name="Polle J.E."/>
            <person name="Barry K."/>
            <person name="Cushman J."/>
            <person name="Schmutz J."/>
            <person name="Tran D."/>
            <person name="Hathwaick L.T."/>
            <person name="Yim W.C."/>
            <person name="Jenkins J."/>
            <person name="Mckie-Krisberg Z.M."/>
            <person name="Prochnik S."/>
            <person name="Lindquist E."/>
            <person name="Dockter R.B."/>
            <person name="Adam C."/>
            <person name="Molina H."/>
            <person name="Bunkerborg J."/>
            <person name="Jin E."/>
            <person name="Buchheim M."/>
            <person name="Magnuson J."/>
        </authorList>
    </citation>
    <scope>NUCLEOTIDE SEQUENCE</scope>
    <source>
        <strain evidence="4">CCAP 19/18</strain>
    </source>
</reference>
<evidence type="ECO:0000313" key="4">
    <source>
        <dbReference type="EMBL" id="KAF5841393.1"/>
    </source>
</evidence>
<comment type="caution">
    <text evidence="4">The sequence shown here is derived from an EMBL/GenBank/DDBJ whole genome shotgun (WGS) entry which is preliminary data.</text>
</comment>
<evidence type="ECO:0000259" key="3">
    <source>
        <dbReference type="PROSITE" id="PS50112"/>
    </source>
</evidence>
<feature type="domain" description="PAS" evidence="3">
    <location>
        <begin position="195"/>
        <end position="234"/>
    </location>
</feature>
<sequence>MPSQMPCNRHAVHLTFIDARRVYAAYKVFVPVFATGSCTPPSFLDLCSCSSRSLAWTVQRPPQVSGVGSDSVFMGAMQVATAPPNVIRVWCMPTGAVVSVDDSFQESFGKTYKDVAGRPFQSLTRDPDVILKLLDRAAGTREADFAEGKVQQKGVFVLHNYMDPVEVDIQVGMGGSESQRMLCFDMRLTHSQGMLMVVDARGRLLYMNSEMRRMLGISDDTNVSKLDMTSLMPPPFSLLHGKWMREAGAKVPKQSCRSGATVVMSGANKAPLPIRPKITTREVDESVQHLVRVEMSSWERGMDERQLVLTLDTHGNIIATNKALTSLFGFRMEELIGKSVACIVDVLAQLRDELEGTCVLDRKCCRVTPAA</sequence>
<keyword evidence="5" id="KW-1185">Reference proteome</keyword>
<keyword evidence="1" id="KW-0600">Photoreceptor protein</keyword>
<evidence type="ECO:0000256" key="1">
    <source>
        <dbReference type="ARBA" id="ARBA00022543"/>
    </source>
</evidence>
<dbReference type="PROSITE" id="PS50112">
    <property type="entry name" value="PAS"/>
    <property type="match status" value="2"/>
</dbReference>
<dbReference type="CDD" id="cd00130">
    <property type="entry name" value="PAS"/>
    <property type="match status" value="1"/>
</dbReference>
<proteinExistence type="predicted"/>
<evidence type="ECO:0000313" key="5">
    <source>
        <dbReference type="Proteomes" id="UP000815325"/>
    </source>
</evidence>
<protein>
    <recommendedName>
        <fullName evidence="3">PAS domain-containing protein</fullName>
    </recommendedName>
</protein>
<gene>
    <name evidence="4" type="ORF">DUNSADRAFT_13056</name>
</gene>
<dbReference type="PANTHER" id="PTHR31600:SF2">
    <property type="entry name" value="GAMETE ENRICHED GENE 10 PROTEIN-RELATED"/>
    <property type="match status" value="1"/>
</dbReference>
<dbReference type="InterPro" id="IPR000014">
    <property type="entry name" value="PAS"/>
</dbReference>
<name>A0ABQ7H3K2_DUNSA</name>
<dbReference type="PANTHER" id="PTHR31600">
    <property type="entry name" value="TINY MACROCYSTS PROTEIN B-RELATED"/>
    <property type="match status" value="1"/>
</dbReference>
<dbReference type="NCBIfam" id="TIGR00229">
    <property type="entry name" value="sensory_box"/>
    <property type="match status" value="1"/>
</dbReference>
<organism evidence="4 5">
    <name type="scientific">Dunaliella salina</name>
    <name type="common">Green alga</name>
    <name type="synonym">Protococcus salinus</name>
    <dbReference type="NCBI Taxonomy" id="3046"/>
    <lineage>
        <taxon>Eukaryota</taxon>
        <taxon>Viridiplantae</taxon>
        <taxon>Chlorophyta</taxon>
        <taxon>core chlorophytes</taxon>
        <taxon>Chlorophyceae</taxon>
        <taxon>CS clade</taxon>
        <taxon>Chlamydomonadales</taxon>
        <taxon>Dunaliellaceae</taxon>
        <taxon>Dunaliella</taxon>
    </lineage>
</organism>